<evidence type="ECO:0000313" key="1">
    <source>
        <dbReference type="EMBL" id="NKE06064.1"/>
    </source>
</evidence>
<dbReference type="Proteomes" id="UP000587942">
    <property type="component" value="Unassembled WGS sequence"/>
</dbReference>
<evidence type="ECO:0000313" key="2">
    <source>
        <dbReference type="Proteomes" id="UP000587942"/>
    </source>
</evidence>
<reference evidence="1 2" key="1">
    <citation type="submission" date="2020-03" db="EMBL/GenBank/DDBJ databases">
        <authorList>
            <person name="Sun Q."/>
        </authorList>
    </citation>
    <scope>NUCLEOTIDE SEQUENCE [LARGE SCALE GENOMIC DNA]</scope>
    <source>
        <strain evidence="1 2">KACC 21451</strain>
    </source>
</reference>
<sequence length="248" mass="28526">MEPVSVFIMDITNSSSAANGEMLSNYLGKLETYINKWYEGIGSVQIKHRSGDELILLAEGYSTAFITAFYISSIWEYEKHLPYFGLAYGRLDKKVEEIDIEKWIHPLAKQARSANDQLKKQKNRETFCYQIPEREPGLQTLINGMLSLQNVLRMEQTDVQRLVCSLYLIYGKQNTVAQLLDRSAPTVYSHFKKGHCEQILRSFHEIVSVLDGRQASDFFPDMQNGQLKLLEESIRTNIKSQVQNIFSL</sequence>
<dbReference type="RefSeq" id="WP_167832500.1">
    <property type="nucleotide sequence ID" value="NZ_JAAVUM010000007.1"/>
</dbReference>
<dbReference type="AlphaFoldDB" id="A0A846TJ88"/>
<proteinExistence type="predicted"/>
<accession>A0A846TJ88</accession>
<protein>
    <submittedName>
        <fullName evidence="1">Sigma-70 family RNA polymerase sigma factor</fullName>
    </submittedName>
</protein>
<dbReference type="EMBL" id="JAAVUM010000007">
    <property type="protein sequence ID" value="NKE06064.1"/>
    <property type="molecule type" value="Genomic_DNA"/>
</dbReference>
<gene>
    <name evidence="1" type="ORF">GWK17_11400</name>
</gene>
<comment type="caution">
    <text evidence="1">The sequence shown here is derived from an EMBL/GenBank/DDBJ whole genome shotgun (WGS) entry which is preliminary data.</text>
</comment>
<name>A0A846TJ88_9BACI</name>
<organism evidence="1 2">
    <name type="scientific">Mesobacillus selenatarsenatis</name>
    <dbReference type="NCBI Taxonomy" id="388741"/>
    <lineage>
        <taxon>Bacteria</taxon>
        <taxon>Bacillati</taxon>
        <taxon>Bacillota</taxon>
        <taxon>Bacilli</taxon>
        <taxon>Bacillales</taxon>
        <taxon>Bacillaceae</taxon>
        <taxon>Mesobacillus</taxon>
    </lineage>
</organism>